<evidence type="ECO:0000256" key="1">
    <source>
        <dbReference type="ARBA" id="ARBA00004651"/>
    </source>
</evidence>
<reference evidence="13" key="1">
    <citation type="submission" date="2025-08" db="UniProtKB">
        <authorList>
            <consortium name="Ensembl"/>
        </authorList>
    </citation>
    <scope>IDENTIFICATION</scope>
</reference>
<dbReference type="GO" id="GO:0015175">
    <property type="term" value="F:neutral L-amino acid transmembrane transporter activity"/>
    <property type="evidence" value="ECO:0007669"/>
    <property type="project" value="TreeGrafter"/>
</dbReference>
<keyword evidence="14" id="KW-1185">Reference proteome</keyword>
<evidence type="ECO:0000256" key="5">
    <source>
        <dbReference type="ARBA" id="ARBA00022989"/>
    </source>
</evidence>
<dbReference type="PANTHER" id="PTHR20766">
    <property type="entry name" value="LARGE NEUTRAL AMINO ACIDS TRANSPORTER SMALL SUBUNIT 4-LIKE ISOFORM X1"/>
    <property type="match status" value="1"/>
</dbReference>
<dbReference type="SUPFAM" id="SSF103473">
    <property type="entry name" value="MFS general substrate transporter"/>
    <property type="match status" value="1"/>
</dbReference>
<comment type="subcellular location">
    <subcellularLocation>
        <location evidence="1">Cell membrane</location>
        <topology evidence="1">Multi-pass membrane protein</topology>
    </subcellularLocation>
</comment>
<evidence type="ECO:0000256" key="12">
    <source>
        <dbReference type="SAM" id="Phobius"/>
    </source>
</evidence>
<feature type="transmembrane region" description="Helical" evidence="12">
    <location>
        <begin position="438"/>
        <end position="463"/>
    </location>
</feature>
<keyword evidence="6 12" id="KW-0472">Membrane</keyword>
<feature type="transmembrane region" description="Helical" evidence="12">
    <location>
        <begin position="360"/>
        <end position="382"/>
    </location>
</feature>
<dbReference type="InterPro" id="IPR011701">
    <property type="entry name" value="MFS"/>
</dbReference>
<comment type="catalytic activity">
    <reaction evidence="9">
        <text>L-methionine(in) = L-methionine(out)</text>
        <dbReference type="Rhea" id="RHEA:70939"/>
        <dbReference type="ChEBI" id="CHEBI:57844"/>
    </reaction>
</comment>
<keyword evidence="7" id="KW-0325">Glycoprotein</keyword>
<feature type="transmembrane region" description="Helical" evidence="12">
    <location>
        <begin position="503"/>
        <end position="525"/>
    </location>
</feature>
<feature type="transmembrane region" description="Helical" evidence="12">
    <location>
        <begin position="475"/>
        <end position="497"/>
    </location>
</feature>
<feature type="transmembrane region" description="Helical" evidence="12">
    <location>
        <begin position="194"/>
        <end position="214"/>
    </location>
</feature>
<dbReference type="GO" id="GO:0015179">
    <property type="term" value="F:L-amino acid transmembrane transporter activity"/>
    <property type="evidence" value="ECO:0007669"/>
    <property type="project" value="TreeGrafter"/>
</dbReference>
<proteinExistence type="inferred from homology"/>
<dbReference type="Proteomes" id="UP000261500">
    <property type="component" value="Unplaced"/>
</dbReference>
<keyword evidence="3" id="KW-1003">Cell membrane</keyword>
<dbReference type="GO" id="GO:0005886">
    <property type="term" value="C:plasma membrane"/>
    <property type="evidence" value="ECO:0007669"/>
    <property type="project" value="UniProtKB-SubCell"/>
</dbReference>
<evidence type="ECO:0000256" key="4">
    <source>
        <dbReference type="ARBA" id="ARBA00022692"/>
    </source>
</evidence>
<dbReference type="AlphaFoldDB" id="A0A3B3UBF9"/>
<comment type="catalytic activity">
    <reaction evidence="8">
        <text>L-phenylalanine(in) = L-phenylalanine(out)</text>
        <dbReference type="Rhea" id="RHEA:27950"/>
        <dbReference type="ChEBI" id="CHEBI:58095"/>
    </reaction>
</comment>
<evidence type="ECO:0000256" key="11">
    <source>
        <dbReference type="ARBA" id="ARBA00036887"/>
    </source>
</evidence>
<feature type="transmembrane region" description="Helical" evidence="12">
    <location>
        <begin position="293"/>
        <end position="315"/>
    </location>
</feature>
<dbReference type="Ensembl" id="ENSPLAT00000000275.1">
    <property type="protein sequence ID" value="ENSPLAP00000009994.1"/>
    <property type="gene ID" value="ENSPLAG00000013042.1"/>
</dbReference>
<accession>A0A3B3UBF9</accession>
<evidence type="ECO:0000256" key="6">
    <source>
        <dbReference type="ARBA" id="ARBA00023136"/>
    </source>
</evidence>
<dbReference type="InterPro" id="IPR036259">
    <property type="entry name" value="MFS_trans_sf"/>
</dbReference>
<sequence length="558" mass="62489">MAPSLAQAYRRRWWMAVTSIIENLFFSAVLLGWASLLIMLKNEGFYSHLCIGKCSDICNTILVEGGRWPSCVEQEEMLNLGFTIGSFFLSAATLPLGILMDKFGPRPIRLIGRSDTALVSDQNVSDLLSVLIFFAVSFNGFGGICLTFTSLILPNMFGNIRSTILSLMIGSYASSAVTFLGIKLIYDLGVSFRLIMWVWTGLACFVILNCFLNWPGESFPAPEDSRYTKKMRMNGIVTEDRVTGDRYITNVMIMEDTVSPKPQESEKTHSENASTGKYSLVMIPICRSVCSPIFLWSVVVMAITQLRLIFFMGAMNKMIEFLVTHGDPNRKTKVPIRNILLQSTLYFYLISLWLSSPVAFYSSIFGTMQLLCLVTCPLIGYIMDWRLKECEEEHVDISTSKRDRKIQKLSNAIRAFIFTNFLLVMFGVISLIDNLPIQVLSFALHTVVRGFIHSCCGGLYAAVYPANHFGTLTGFQSTISAAFALLQQPLFILMVGYLGGNPYWINVGLLIFSLVGFLLPCYLFYHQRGLIRKKVQLDVIAPGPDSWPLEALSGEVND</sequence>
<evidence type="ECO:0000256" key="10">
    <source>
        <dbReference type="ARBA" id="ARBA00036777"/>
    </source>
</evidence>
<feature type="transmembrane region" description="Helical" evidence="12">
    <location>
        <begin position="164"/>
        <end position="182"/>
    </location>
</feature>
<evidence type="ECO:0000256" key="3">
    <source>
        <dbReference type="ARBA" id="ARBA00022475"/>
    </source>
</evidence>
<evidence type="ECO:0000256" key="2">
    <source>
        <dbReference type="ARBA" id="ARBA00006595"/>
    </source>
</evidence>
<evidence type="ECO:0000256" key="8">
    <source>
        <dbReference type="ARBA" id="ARBA00036466"/>
    </source>
</evidence>
<feature type="transmembrane region" description="Helical" evidence="12">
    <location>
        <begin position="336"/>
        <end position="354"/>
    </location>
</feature>
<feature type="transmembrane region" description="Helical" evidence="12">
    <location>
        <begin position="77"/>
        <end position="99"/>
    </location>
</feature>
<evidence type="ECO:0000313" key="13">
    <source>
        <dbReference type="Ensembl" id="ENSPLAP00000009994.1"/>
    </source>
</evidence>
<dbReference type="Gene3D" id="1.20.1250.20">
    <property type="entry name" value="MFS general substrate transporter like domains"/>
    <property type="match status" value="1"/>
</dbReference>
<evidence type="ECO:0000313" key="14">
    <source>
        <dbReference type="Proteomes" id="UP000261500"/>
    </source>
</evidence>
<organism evidence="13 14">
    <name type="scientific">Poecilia latipinna</name>
    <name type="common">sailfin molly</name>
    <dbReference type="NCBI Taxonomy" id="48699"/>
    <lineage>
        <taxon>Eukaryota</taxon>
        <taxon>Metazoa</taxon>
        <taxon>Chordata</taxon>
        <taxon>Craniata</taxon>
        <taxon>Vertebrata</taxon>
        <taxon>Euteleostomi</taxon>
        <taxon>Actinopterygii</taxon>
        <taxon>Neopterygii</taxon>
        <taxon>Teleostei</taxon>
        <taxon>Neoteleostei</taxon>
        <taxon>Acanthomorphata</taxon>
        <taxon>Ovalentaria</taxon>
        <taxon>Atherinomorphae</taxon>
        <taxon>Cyprinodontiformes</taxon>
        <taxon>Poeciliidae</taxon>
        <taxon>Poeciliinae</taxon>
        <taxon>Poecilia</taxon>
    </lineage>
</organism>
<dbReference type="Pfam" id="PF07690">
    <property type="entry name" value="MFS_1"/>
    <property type="match status" value="1"/>
</dbReference>
<protein>
    <submittedName>
        <fullName evidence="13">Solute carrier family 43 member 1b</fullName>
    </submittedName>
</protein>
<evidence type="ECO:0000256" key="9">
    <source>
        <dbReference type="ARBA" id="ARBA00036530"/>
    </source>
</evidence>
<reference evidence="13" key="2">
    <citation type="submission" date="2025-09" db="UniProtKB">
        <authorList>
            <consortium name="Ensembl"/>
        </authorList>
    </citation>
    <scope>IDENTIFICATION</scope>
</reference>
<dbReference type="PANTHER" id="PTHR20766:SF0">
    <property type="entry name" value="LARGE NEUTRAL AMINO ACIDS TRANSPORTER SMALL SUBUNIT 3"/>
    <property type="match status" value="1"/>
</dbReference>
<feature type="transmembrane region" description="Helical" evidence="12">
    <location>
        <begin position="12"/>
        <end position="39"/>
    </location>
</feature>
<feature type="transmembrane region" description="Helical" evidence="12">
    <location>
        <begin position="412"/>
        <end position="432"/>
    </location>
</feature>
<dbReference type="GeneTree" id="ENSGT00940000153576"/>
<feature type="transmembrane region" description="Helical" evidence="12">
    <location>
        <begin position="127"/>
        <end position="152"/>
    </location>
</feature>
<keyword evidence="5 12" id="KW-1133">Transmembrane helix</keyword>
<keyword evidence="4 12" id="KW-0812">Transmembrane</keyword>
<dbReference type="STRING" id="48699.ENSPLAP00000009994"/>
<evidence type="ECO:0000256" key="7">
    <source>
        <dbReference type="ARBA" id="ARBA00023180"/>
    </source>
</evidence>
<comment type="similarity">
    <text evidence="2">Belongs to the SLC43A transporter (TC 2.A.1.44) family.</text>
</comment>
<name>A0A3B3UBF9_9TELE</name>
<comment type="catalytic activity">
    <reaction evidence="10">
        <text>L-isoleucine(in) = L-isoleucine(out)</text>
        <dbReference type="Rhea" id="RHEA:70943"/>
        <dbReference type="ChEBI" id="CHEBI:58045"/>
    </reaction>
</comment>
<comment type="catalytic activity">
    <reaction evidence="11">
        <text>L-leucine(in) = L-leucine(out)</text>
        <dbReference type="Rhea" id="RHEA:73011"/>
        <dbReference type="ChEBI" id="CHEBI:57427"/>
    </reaction>
</comment>